<name>A0A1Y5PMY4_9MYCO</name>
<organism evidence="1">
    <name type="scientific">uncultured Mycobacterium sp</name>
    <dbReference type="NCBI Taxonomy" id="171292"/>
    <lineage>
        <taxon>Bacteria</taxon>
        <taxon>Bacillati</taxon>
        <taxon>Actinomycetota</taxon>
        <taxon>Actinomycetes</taxon>
        <taxon>Mycobacteriales</taxon>
        <taxon>Mycobacteriaceae</taxon>
        <taxon>Mycobacterium</taxon>
        <taxon>environmental samples</taxon>
    </lineage>
</organism>
<reference evidence="1" key="1">
    <citation type="submission" date="2016-03" db="EMBL/GenBank/DDBJ databases">
        <authorList>
            <person name="Ploux O."/>
        </authorList>
    </citation>
    <scope>NUCLEOTIDE SEQUENCE</scope>
    <source>
        <strain evidence="1">UC10</strain>
    </source>
</reference>
<sequence length="24" mass="2528">MLDGCAFAHTLNQTLAGYVYQPGG</sequence>
<proteinExistence type="predicted"/>
<dbReference type="EMBL" id="FLQS01000056">
    <property type="protein sequence ID" value="SBS78699.1"/>
    <property type="molecule type" value="Genomic_DNA"/>
</dbReference>
<evidence type="ECO:0000313" key="1">
    <source>
        <dbReference type="EMBL" id="SBS78699.1"/>
    </source>
</evidence>
<protein>
    <submittedName>
        <fullName evidence="1">Uncharacterized protein</fullName>
    </submittedName>
</protein>
<gene>
    <name evidence="1" type="ORF">MHPYR_60187</name>
</gene>
<dbReference type="AlphaFoldDB" id="A0A1Y5PMY4"/>
<accession>A0A1Y5PMY4</accession>